<dbReference type="Proteomes" id="UP001054837">
    <property type="component" value="Unassembled WGS sequence"/>
</dbReference>
<keyword evidence="2" id="KW-1185">Reference proteome</keyword>
<evidence type="ECO:0000313" key="2">
    <source>
        <dbReference type="Proteomes" id="UP001054837"/>
    </source>
</evidence>
<organism evidence="1 2">
    <name type="scientific">Caerostris darwini</name>
    <dbReference type="NCBI Taxonomy" id="1538125"/>
    <lineage>
        <taxon>Eukaryota</taxon>
        <taxon>Metazoa</taxon>
        <taxon>Ecdysozoa</taxon>
        <taxon>Arthropoda</taxon>
        <taxon>Chelicerata</taxon>
        <taxon>Arachnida</taxon>
        <taxon>Araneae</taxon>
        <taxon>Araneomorphae</taxon>
        <taxon>Entelegynae</taxon>
        <taxon>Araneoidea</taxon>
        <taxon>Araneidae</taxon>
        <taxon>Caerostris</taxon>
    </lineage>
</organism>
<accession>A0AAV4UT30</accession>
<proteinExistence type="predicted"/>
<sequence length="84" mass="9552">MHNLPRNIDSLVSLLVCSTTRGREKALKYPFQALFPFACADKPDKIKTNLQIPRIRAIPTRYVLIFLVLDSSLGVRFSYLSTVL</sequence>
<comment type="caution">
    <text evidence="1">The sequence shown here is derived from an EMBL/GenBank/DDBJ whole genome shotgun (WGS) entry which is preliminary data.</text>
</comment>
<protein>
    <submittedName>
        <fullName evidence="1">Uncharacterized protein</fullName>
    </submittedName>
</protein>
<dbReference type="EMBL" id="BPLQ01011814">
    <property type="protein sequence ID" value="GIY60555.1"/>
    <property type="molecule type" value="Genomic_DNA"/>
</dbReference>
<gene>
    <name evidence="1" type="ORF">CDAR_396321</name>
</gene>
<dbReference type="AlphaFoldDB" id="A0AAV4UT30"/>
<name>A0AAV4UT30_9ARAC</name>
<reference evidence="1 2" key="1">
    <citation type="submission" date="2021-06" db="EMBL/GenBank/DDBJ databases">
        <title>Caerostris darwini draft genome.</title>
        <authorList>
            <person name="Kono N."/>
            <person name="Arakawa K."/>
        </authorList>
    </citation>
    <scope>NUCLEOTIDE SEQUENCE [LARGE SCALE GENOMIC DNA]</scope>
</reference>
<evidence type="ECO:0000313" key="1">
    <source>
        <dbReference type="EMBL" id="GIY60555.1"/>
    </source>
</evidence>